<feature type="non-terminal residue" evidence="1">
    <location>
        <position position="1"/>
    </location>
</feature>
<organism evidence="1 2">
    <name type="scientific">Eragrostis curvula</name>
    <name type="common">weeping love grass</name>
    <dbReference type="NCBI Taxonomy" id="38414"/>
    <lineage>
        <taxon>Eukaryota</taxon>
        <taxon>Viridiplantae</taxon>
        <taxon>Streptophyta</taxon>
        <taxon>Embryophyta</taxon>
        <taxon>Tracheophyta</taxon>
        <taxon>Spermatophyta</taxon>
        <taxon>Magnoliopsida</taxon>
        <taxon>Liliopsida</taxon>
        <taxon>Poales</taxon>
        <taxon>Poaceae</taxon>
        <taxon>PACMAD clade</taxon>
        <taxon>Chloridoideae</taxon>
        <taxon>Eragrostideae</taxon>
        <taxon>Eragrostidinae</taxon>
        <taxon>Eragrostis</taxon>
    </lineage>
</organism>
<evidence type="ECO:0000313" key="1">
    <source>
        <dbReference type="EMBL" id="TVU01868.1"/>
    </source>
</evidence>
<sequence length="110" mass="12165">MAELIIKLSFCKCYAEHGQSHATGLFDLATTCTIKSKSTLKTQVGKACSENNPDNDDDSWLLRNDEYILHCNMDGDLDVVDKAVSCGHVGKEPDMKGMLAKRREQWCPGA</sequence>
<comment type="caution">
    <text evidence="1">The sequence shown here is derived from an EMBL/GenBank/DDBJ whole genome shotgun (WGS) entry which is preliminary data.</text>
</comment>
<evidence type="ECO:0000313" key="2">
    <source>
        <dbReference type="Proteomes" id="UP000324897"/>
    </source>
</evidence>
<dbReference type="Gramene" id="TVU01868">
    <property type="protein sequence ID" value="TVU01868"/>
    <property type="gene ID" value="EJB05_52682"/>
</dbReference>
<protein>
    <submittedName>
        <fullName evidence="1">Uncharacterized protein</fullName>
    </submittedName>
</protein>
<accession>A0A5J9SSE0</accession>
<keyword evidence="2" id="KW-1185">Reference proteome</keyword>
<name>A0A5J9SSE0_9POAL</name>
<dbReference type="Proteomes" id="UP000324897">
    <property type="component" value="Unassembled WGS sequence"/>
</dbReference>
<gene>
    <name evidence="1" type="ORF">EJB05_52682</name>
</gene>
<dbReference type="AlphaFoldDB" id="A0A5J9SSE0"/>
<dbReference type="EMBL" id="RWGY01000376">
    <property type="protein sequence ID" value="TVU01868.1"/>
    <property type="molecule type" value="Genomic_DNA"/>
</dbReference>
<reference evidence="1 2" key="1">
    <citation type="journal article" date="2019" name="Sci. Rep.">
        <title>A high-quality genome of Eragrostis curvula grass provides insights into Poaceae evolution and supports new strategies to enhance forage quality.</title>
        <authorList>
            <person name="Carballo J."/>
            <person name="Santos B.A.C.M."/>
            <person name="Zappacosta D."/>
            <person name="Garbus I."/>
            <person name="Selva J.P."/>
            <person name="Gallo C.A."/>
            <person name="Diaz A."/>
            <person name="Albertini E."/>
            <person name="Caccamo M."/>
            <person name="Echenique V."/>
        </authorList>
    </citation>
    <scope>NUCLEOTIDE SEQUENCE [LARGE SCALE GENOMIC DNA]</scope>
    <source>
        <strain evidence="2">cv. Victoria</strain>
        <tissue evidence="1">Leaf</tissue>
    </source>
</reference>
<proteinExistence type="predicted"/>